<dbReference type="EMBL" id="KV453848">
    <property type="protein sequence ID" value="ODV87578.1"/>
    <property type="molecule type" value="Genomic_DNA"/>
</dbReference>
<feature type="region of interest" description="Disordered" evidence="1">
    <location>
        <begin position="49"/>
        <end position="80"/>
    </location>
</feature>
<name>A0A1E4T7E7_9ASCO</name>
<accession>A0A1E4T7E7</accession>
<gene>
    <name evidence="2" type="ORF">CANARDRAFT_26962</name>
</gene>
<evidence type="ECO:0000313" key="2">
    <source>
        <dbReference type="EMBL" id="ODV87578.1"/>
    </source>
</evidence>
<dbReference type="AlphaFoldDB" id="A0A1E4T7E7"/>
<dbReference type="OrthoDB" id="3994086at2759"/>
<dbReference type="Proteomes" id="UP000094801">
    <property type="component" value="Unassembled WGS sequence"/>
</dbReference>
<proteinExistence type="predicted"/>
<keyword evidence="3" id="KW-1185">Reference proteome</keyword>
<evidence type="ECO:0000313" key="3">
    <source>
        <dbReference type="Proteomes" id="UP000094801"/>
    </source>
</evidence>
<evidence type="ECO:0000256" key="1">
    <source>
        <dbReference type="SAM" id="MobiDB-lite"/>
    </source>
</evidence>
<feature type="compositionally biased region" description="Polar residues" evidence="1">
    <location>
        <begin position="51"/>
        <end position="80"/>
    </location>
</feature>
<reference evidence="3" key="1">
    <citation type="submission" date="2016-04" db="EMBL/GenBank/DDBJ databases">
        <title>Comparative genomics of biotechnologically important yeasts.</title>
        <authorList>
            <consortium name="DOE Joint Genome Institute"/>
            <person name="Riley R."/>
            <person name="Haridas S."/>
            <person name="Wolfe K.H."/>
            <person name="Lopes M.R."/>
            <person name="Hittinger C.T."/>
            <person name="Goker M."/>
            <person name="Salamov A."/>
            <person name="Wisecaver J."/>
            <person name="Long T.M."/>
            <person name="Aerts A.L."/>
            <person name="Barry K."/>
            <person name="Choi C."/>
            <person name="Clum A."/>
            <person name="Coughlan A.Y."/>
            <person name="Deshpande S."/>
            <person name="Douglass A.P."/>
            <person name="Hanson S.J."/>
            <person name="Klenk H.-P."/>
            <person name="Labutti K."/>
            <person name="Lapidus A."/>
            <person name="Lindquist E."/>
            <person name="Lipzen A."/>
            <person name="Meier-Kolthoff J.P."/>
            <person name="Ohm R.A."/>
            <person name="Otillar R.P."/>
            <person name="Pangilinan J."/>
            <person name="Peng Y."/>
            <person name="Rokas A."/>
            <person name="Rosa C.A."/>
            <person name="Scheuner C."/>
            <person name="Sibirny A.A."/>
            <person name="Slot J.C."/>
            <person name="Stielow J.B."/>
            <person name="Sun H."/>
            <person name="Kurtzman C.P."/>
            <person name="Blackwell M."/>
            <person name="Grigoriev I.V."/>
            <person name="Jeffries T.W."/>
        </authorList>
    </citation>
    <scope>NUCLEOTIDE SEQUENCE [LARGE SCALE GENOMIC DNA]</scope>
    <source>
        <strain evidence="3">NRRL YB-2248</strain>
    </source>
</reference>
<protein>
    <recommendedName>
        <fullName evidence="4">Securin</fullName>
    </recommendedName>
</protein>
<organism evidence="2 3">
    <name type="scientific">[Candida] arabinofermentans NRRL YB-2248</name>
    <dbReference type="NCBI Taxonomy" id="983967"/>
    <lineage>
        <taxon>Eukaryota</taxon>
        <taxon>Fungi</taxon>
        <taxon>Dikarya</taxon>
        <taxon>Ascomycota</taxon>
        <taxon>Saccharomycotina</taxon>
        <taxon>Pichiomycetes</taxon>
        <taxon>Pichiales</taxon>
        <taxon>Pichiaceae</taxon>
        <taxon>Ogataea</taxon>
        <taxon>Ogataea/Candida clade</taxon>
    </lineage>
</organism>
<evidence type="ECO:0008006" key="4">
    <source>
        <dbReference type="Google" id="ProtNLM"/>
    </source>
</evidence>
<sequence>MSTIPNASLKFQEKENALKSIKPQLSATQQQQQQQGQNENNLFATKKSLTRAPSSHLTLTKNSSKNALRTKSSNSITFQPAFNTRQQQIGGNFNKIRKTSTLTDINAFNTTNIIQDESKVGAKKFIVQRDSPISSEVNPRRKLNFDHLLDQQILDDLRQEAELVLSEDEIEVEFIPEKEPELPYVPDNMQPMSKNLIDDIFGSSSTPSKDSREFVDPLSLDFSHVGTSEKGDDALAIDFNDGAEDDINATLGFDSELELEFPELGEEDEAKKLDKLLQFYESGTKYKPSRI</sequence>